<dbReference type="Proteomes" id="UP001054854">
    <property type="component" value="Unassembled WGS sequence"/>
</dbReference>
<sequence>MPDASVGAVTPRARPRPGAGNRGCLGSGTADVPAFFHTLADIGYQTPITCESLSSAVAAPGLPHGLTVWHHPWSDNTDLAAHARSYTADQFEAARARLQAPTRPGPRPVRAPPPVYSPTPPKAPAMTPQQLLERAQCLAGAGGRRLLGIAGPPGAGKTTLAEYLVGALGADRAVLVPMDGFHLADTELRRLGLTGRKGAPETFDPYGYTALLRRLRAPRPGETVYAPGFDRELEQPVAGTIPVPPEIPLVITEGNYLLLDEAPWLPVRELLDESWWVDLDTEERVRRLIDRHERFGKPRDEAERFVLTSDEANARLVAPGRAAADFVIKGG</sequence>
<dbReference type="InterPro" id="IPR006083">
    <property type="entry name" value="PRK/URK"/>
</dbReference>
<organism evidence="3 4">
    <name type="scientific">Streptomyces hygroscopicus</name>
    <dbReference type="NCBI Taxonomy" id="1912"/>
    <lineage>
        <taxon>Bacteria</taxon>
        <taxon>Bacillati</taxon>
        <taxon>Actinomycetota</taxon>
        <taxon>Actinomycetes</taxon>
        <taxon>Kitasatosporales</taxon>
        <taxon>Streptomycetaceae</taxon>
        <taxon>Streptomyces</taxon>
        <taxon>Streptomyces violaceusniger group</taxon>
    </lineage>
</organism>
<dbReference type="EMBL" id="BNEK01000005">
    <property type="protein sequence ID" value="GHJ30390.1"/>
    <property type="molecule type" value="Genomic_DNA"/>
</dbReference>
<comment type="caution">
    <text evidence="3">The sequence shown here is derived from an EMBL/GenBank/DDBJ whole genome shotgun (WGS) entry which is preliminary data.</text>
</comment>
<evidence type="ECO:0000259" key="2">
    <source>
        <dbReference type="Pfam" id="PF00485"/>
    </source>
</evidence>
<evidence type="ECO:0000313" key="4">
    <source>
        <dbReference type="Proteomes" id="UP001054854"/>
    </source>
</evidence>
<keyword evidence="4" id="KW-1185">Reference proteome</keyword>
<accession>A0ABQ3U443</accession>
<name>A0ABQ3U443_STRHY</name>
<dbReference type="InterPro" id="IPR027417">
    <property type="entry name" value="P-loop_NTPase"/>
</dbReference>
<dbReference type="SUPFAM" id="SSF52540">
    <property type="entry name" value="P-loop containing nucleoside triphosphate hydrolases"/>
    <property type="match status" value="1"/>
</dbReference>
<feature type="region of interest" description="Disordered" evidence="1">
    <location>
        <begin position="99"/>
        <end position="126"/>
    </location>
</feature>
<dbReference type="Gene3D" id="3.20.20.150">
    <property type="entry name" value="Divalent-metal-dependent TIM barrel enzymes"/>
    <property type="match status" value="1"/>
</dbReference>
<feature type="domain" description="Phosphoribulokinase/uridine kinase" evidence="2">
    <location>
        <begin position="147"/>
        <end position="329"/>
    </location>
</feature>
<dbReference type="InterPro" id="IPR036237">
    <property type="entry name" value="Xyl_isomerase-like_sf"/>
</dbReference>
<reference evidence="3" key="1">
    <citation type="submission" date="2024-05" db="EMBL/GenBank/DDBJ databases">
        <title>Whole genome shotgun sequence of Streptomyces hygroscopicus NBRC 113678.</title>
        <authorList>
            <person name="Komaki H."/>
            <person name="Tamura T."/>
        </authorList>
    </citation>
    <scope>NUCLEOTIDE SEQUENCE</scope>
    <source>
        <strain evidence="3">N11-34</strain>
    </source>
</reference>
<dbReference type="Pfam" id="PF00485">
    <property type="entry name" value="PRK"/>
    <property type="match status" value="1"/>
</dbReference>
<gene>
    <name evidence="3" type="ORF">TPA0910_48230</name>
</gene>
<protein>
    <recommendedName>
        <fullName evidence="2">Phosphoribulokinase/uridine kinase domain-containing protein</fullName>
    </recommendedName>
</protein>
<dbReference type="PANTHER" id="PTHR10285">
    <property type="entry name" value="URIDINE KINASE"/>
    <property type="match status" value="1"/>
</dbReference>
<dbReference type="SUPFAM" id="SSF51658">
    <property type="entry name" value="Xylose isomerase-like"/>
    <property type="match status" value="1"/>
</dbReference>
<dbReference type="Gene3D" id="3.40.50.300">
    <property type="entry name" value="P-loop containing nucleotide triphosphate hydrolases"/>
    <property type="match status" value="1"/>
</dbReference>
<feature type="region of interest" description="Disordered" evidence="1">
    <location>
        <begin position="1"/>
        <end position="25"/>
    </location>
</feature>
<dbReference type="NCBIfam" id="NF006743">
    <property type="entry name" value="PRK09270.1-2"/>
    <property type="match status" value="1"/>
</dbReference>
<feature type="compositionally biased region" description="Low complexity" evidence="1">
    <location>
        <begin position="1"/>
        <end position="19"/>
    </location>
</feature>
<evidence type="ECO:0000256" key="1">
    <source>
        <dbReference type="SAM" id="MobiDB-lite"/>
    </source>
</evidence>
<proteinExistence type="predicted"/>
<evidence type="ECO:0000313" key="3">
    <source>
        <dbReference type="EMBL" id="GHJ30390.1"/>
    </source>
</evidence>
<feature type="compositionally biased region" description="Pro residues" evidence="1">
    <location>
        <begin position="103"/>
        <end position="123"/>
    </location>
</feature>